<dbReference type="InterPro" id="IPR050126">
    <property type="entry name" value="Ap4A_hydrolase"/>
</dbReference>
<dbReference type="Proteomes" id="UP001232245">
    <property type="component" value="Unassembled WGS sequence"/>
</dbReference>
<dbReference type="PANTHER" id="PTHR42850">
    <property type="entry name" value="METALLOPHOSPHOESTERASE"/>
    <property type="match status" value="1"/>
</dbReference>
<dbReference type="EC" id="3.1.3.16" evidence="2"/>
<evidence type="ECO:0000313" key="3">
    <source>
        <dbReference type="Proteomes" id="UP001232245"/>
    </source>
</evidence>
<dbReference type="Gene3D" id="3.60.21.10">
    <property type="match status" value="1"/>
</dbReference>
<accession>A0ABT9Z3V6</accession>
<dbReference type="Pfam" id="PF00149">
    <property type="entry name" value="Metallophos"/>
    <property type="match status" value="1"/>
</dbReference>
<organism evidence="2 3">
    <name type="scientific">Metabacillus niabensis</name>
    <dbReference type="NCBI Taxonomy" id="324854"/>
    <lineage>
        <taxon>Bacteria</taxon>
        <taxon>Bacillati</taxon>
        <taxon>Bacillota</taxon>
        <taxon>Bacilli</taxon>
        <taxon>Bacillales</taxon>
        <taxon>Bacillaceae</taxon>
        <taxon>Metabacillus</taxon>
    </lineage>
</organism>
<name>A0ABT9Z3V6_9BACI</name>
<keyword evidence="3" id="KW-1185">Reference proteome</keyword>
<dbReference type="PANTHER" id="PTHR42850:SF4">
    <property type="entry name" value="ZINC-DEPENDENT ENDOPOLYPHOSPHATASE"/>
    <property type="match status" value="1"/>
</dbReference>
<gene>
    <name evidence="2" type="ORF">J2S02_002578</name>
</gene>
<evidence type="ECO:0000313" key="2">
    <source>
        <dbReference type="EMBL" id="MDQ0226233.1"/>
    </source>
</evidence>
<dbReference type="GO" id="GO:0004722">
    <property type="term" value="F:protein serine/threonine phosphatase activity"/>
    <property type="evidence" value="ECO:0007669"/>
    <property type="project" value="UniProtKB-EC"/>
</dbReference>
<comment type="caution">
    <text evidence="2">The sequence shown here is derived from an EMBL/GenBank/DDBJ whole genome shotgun (WGS) entry which is preliminary data.</text>
</comment>
<protein>
    <submittedName>
        <fullName evidence="2">Serine/threonine protein phosphatase 1</fullName>
        <ecNumber evidence="2">3.1.3.16</ecNumber>
    </submittedName>
</protein>
<feature type="domain" description="Calcineurin-like phosphoesterase" evidence="1">
    <location>
        <begin position="1"/>
        <end position="152"/>
    </location>
</feature>
<keyword evidence="2" id="KW-0378">Hydrolase</keyword>
<dbReference type="InterPro" id="IPR029052">
    <property type="entry name" value="Metallo-depent_PP-like"/>
</dbReference>
<dbReference type="RefSeq" id="WP_307190714.1">
    <property type="nucleotide sequence ID" value="NZ_JAUSTZ010000004.1"/>
</dbReference>
<dbReference type="InterPro" id="IPR004843">
    <property type="entry name" value="Calcineurin-like_PHP"/>
</dbReference>
<reference evidence="2 3" key="1">
    <citation type="submission" date="2023-07" db="EMBL/GenBank/DDBJ databases">
        <title>Genomic Encyclopedia of Type Strains, Phase IV (KMG-IV): sequencing the most valuable type-strain genomes for metagenomic binning, comparative biology and taxonomic classification.</title>
        <authorList>
            <person name="Goeker M."/>
        </authorList>
    </citation>
    <scope>NUCLEOTIDE SEQUENCE [LARGE SCALE GENOMIC DNA]</scope>
    <source>
        <strain evidence="2 3">DSM 17723</strain>
    </source>
</reference>
<dbReference type="SUPFAM" id="SSF56300">
    <property type="entry name" value="Metallo-dependent phosphatases"/>
    <property type="match status" value="1"/>
</dbReference>
<proteinExistence type="predicted"/>
<dbReference type="EMBL" id="JAUSTZ010000004">
    <property type="protein sequence ID" value="MDQ0226233.1"/>
    <property type="molecule type" value="Genomic_DNA"/>
</dbReference>
<sequence>MRILAISDIHGHVQALSSLLQAAKYDCFQDKLYLCGDYIDKGPDSTLVLELVMELVKNGAKAILGNHEHNYLQEKRKIFSTEIDTFIKQLPLYIMTDQFLFVHAGIHPHRGITEQCQDDLLTIREPFFSEQHLLPQTVVFGHTPTFKFGKNLGELWHHERKLGIDTGAGFHQYLSLVDLTNKIQYRYCIITNKIEQIHFRMKQ</sequence>
<evidence type="ECO:0000259" key="1">
    <source>
        <dbReference type="Pfam" id="PF00149"/>
    </source>
</evidence>